<dbReference type="PROSITE" id="PS50878">
    <property type="entry name" value="RT_POL"/>
    <property type="match status" value="1"/>
</dbReference>
<evidence type="ECO:0000313" key="3">
    <source>
        <dbReference type="EMBL" id="KAJ4451269.1"/>
    </source>
</evidence>
<evidence type="ECO:0000256" key="1">
    <source>
        <dbReference type="SAM" id="MobiDB-lite"/>
    </source>
</evidence>
<sequence length="161" mass="17725">MAGLYEGGNEPSGSLKAISGMQKASTPTLSKALEHIVHGQLMNYLDEHKLLDDYQSGFRHGHSTSTALLKVTEDIREAMDRGEVTALTLLDFSNAFGSVDIDLLLAKMKALHLSDNTLSWMDSYLRDRQQCVSLDNHFSQWRCTKAGVPQGSVLGPLLFSI</sequence>
<reference evidence="3 4" key="1">
    <citation type="journal article" date="2022" name="Allergy">
        <title>Genome assembly and annotation of Periplaneta americana reveal a comprehensive cockroach allergen profile.</title>
        <authorList>
            <person name="Wang L."/>
            <person name="Xiong Q."/>
            <person name="Saelim N."/>
            <person name="Wang L."/>
            <person name="Nong W."/>
            <person name="Wan A.T."/>
            <person name="Shi M."/>
            <person name="Liu X."/>
            <person name="Cao Q."/>
            <person name="Hui J.H.L."/>
            <person name="Sookrung N."/>
            <person name="Leung T.F."/>
            <person name="Tungtrongchitr A."/>
            <person name="Tsui S.K.W."/>
        </authorList>
    </citation>
    <scope>NUCLEOTIDE SEQUENCE [LARGE SCALE GENOMIC DNA]</scope>
    <source>
        <strain evidence="3">PWHHKU_190912</strain>
    </source>
</reference>
<comment type="caution">
    <text evidence="3">The sequence shown here is derived from an EMBL/GenBank/DDBJ whole genome shotgun (WGS) entry which is preliminary data.</text>
</comment>
<organism evidence="3 4">
    <name type="scientific">Periplaneta americana</name>
    <name type="common">American cockroach</name>
    <name type="synonym">Blatta americana</name>
    <dbReference type="NCBI Taxonomy" id="6978"/>
    <lineage>
        <taxon>Eukaryota</taxon>
        <taxon>Metazoa</taxon>
        <taxon>Ecdysozoa</taxon>
        <taxon>Arthropoda</taxon>
        <taxon>Hexapoda</taxon>
        <taxon>Insecta</taxon>
        <taxon>Pterygota</taxon>
        <taxon>Neoptera</taxon>
        <taxon>Polyneoptera</taxon>
        <taxon>Dictyoptera</taxon>
        <taxon>Blattodea</taxon>
        <taxon>Blattoidea</taxon>
        <taxon>Blattidae</taxon>
        <taxon>Blattinae</taxon>
        <taxon>Periplaneta</taxon>
    </lineage>
</organism>
<dbReference type="PANTHER" id="PTHR33332">
    <property type="entry name" value="REVERSE TRANSCRIPTASE DOMAIN-CONTAINING PROTEIN"/>
    <property type="match status" value="1"/>
</dbReference>
<name>A0ABQ8TX49_PERAM</name>
<protein>
    <recommendedName>
        <fullName evidence="2">Reverse transcriptase domain-containing protein</fullName>
    </recommendedName>
</protein>
<dbReference type="InterPro" id="IPR000477">
    <property type="entry name" value="RT_dom"/>
</dbReference>
<evidence type="ECO:0000313" key="4">
    <source>
        <dbReference type="Proteomes" id="UP001148838"/>
    </source>
</evidence>
<proteinExistence type="predicted"/>
<dbReference type="EMBL" id="JAJSOF020000001">
    <property type="protein sequence ID" value="KAJ4451269.1"/>
    <property type="molecule type" value="Genomic_DNA"/>
</dbReference>
<gene>
    <name evidence="3" type="ORF">ANN_02730</name>
</gene>
<keyword evidence="4" id="KW-1185">Reference proteome</keyword>
<dbReference type="Pfam" id="PF00078">
    <property type="entry name" value="RVT_1"/>
    <property type="match status" value="1"/>
</dbReference>
<dbReference type="InterPro" id="IPR043502">
    <property type="entry name" value="DNA/RNA_pol_sf"/>
</dbReference>
<accession>A0ABQ8TX49</accession>
<feature type="domain" description="Reverse transcriptase" evidence="2">
    <location>
        <begin position="1"/>
        <end position="161"/>
    </location>
</feature>
<feature type="region of interest" description="Disordered" evidence="1">
    <location>
        <begin position="1"/>
        <end position="20"/>
    </location>
</feature>
<evidence type="ECO:0000259" key="2">
    <source>
        <dbReference type="PROSITE" id="PS50878"/>
    </source>
</evidence>
<dbReference type="Proteomes" id="UP001148838">
    <property type="component" value="Unassembled WGS sequence"/>
</dbReference>
<dbReference type="SUPFAM" id="SSF56672">
    <property type="entry name" value="DNA/RNA polymerases"/>
    <property type="match status" value="1"/>
</dbReference>